<dbReference type="Pfam" id="PF00072">
    <property type="entry name" value="Response_reg"/>
    <property type="match status" value="1"/>
</dbReference>
<sequence>MAMLKMVNEIQVVAEASNGLEAVVMVETHQPDVVLMDIMMPEMNGIEALKKINEVSPETNVILLSMEITEEFIAEALEHKVKGYIPKDVRKRALVEAIQRVHAGEDYFDPKVSEVIFKNFHRKKTKTSAIVPGSGKLSPREEEVLTLIGQGLSNQEIADKLFIS</sequence>
<dbReference type="PRINTS" id="PR00038">
    <property type="entry name" value="HTHLUXR"/>
</dbReference>
<proteinExistence type="predicted"/>
<evidence type="ECO:0000256" key="2">
    <source>
        <dbReference type="ARBA" id="ARBA00023125"/>
    </source>
</evidence>
<gene>
    <name evidence="6" type="ORF">SCF082_LOCUS34138</name>
</gene>
<comment type="caution">
    <text evidence="6">The sequence shown here is derived from an EMBL/GenBank/DDBJ whole genome shotgun (WGS) entry which is preliminary data.</text>
</comment>
<dbReference type="InterPro" id="IPR001789">
    <property type="entry name" value="Sig_transdc_resp-reg_receiver"/>
</dbReference>
<dbReference type="SUPFAM" id="SSF46894">
    <property type="entry name" value="C-terminal effector domain of the bipartite response regulators"/>
    <property type="match status" value="1"/>
</dbReference>
<dbReference type="Proteomes" id="UP001642464">
    <property type="component" value="Unassembled WGS sequence"/>
</dbReference>
<dbReference type="SUPFAM" id="SSF52172">
    <property type="entry name" value="CheY-like"/>
    <property type="match status" value="1"/>
</dbReference>
<dbReference type="Pfam" id="PF00196">
    <property type="entry name" value="GerE"/>
    <property type="match status" value="1"/>
</dbReference>
<feature type="domain" description="HTH luxR-type" evidence="4">
    <location>
        <begin position="130"/>
        <end position="164"/>
    </location>
</feature>
<evidence type="ECO:0000259" key="5">
    <source>
        <dbReference type="PROSITE" id="PS50110"/>
    </source>
</evidence>
<dbReference type="InterPro" id="IPR011006">
    <property type="entry name" value="CheY-like_superfamily"/>
</dbReference>
<feature type="non-terminal residue" evidence="6">
    <location>
        <position position="164"/>
    </location>
</feature>
<feature type="domain" description="Response regulatory" evidence="5">
    <location>
        <begin position="1"/>
        <end position="102"/>
    </location>
</feature>
<feature type="modified residue" description="4-aspartylphosphate" evidence="3">
    <location>
        <position position="37"/>
    </location>
</feature>
<evidence type="ECO:0000313" key="6">
    <source>
        <dbReference type="EMBL" id="CAK9067461.1"/>
    </source>
</evidence>
<evidence type="ECO:0000313" key="7">
    <source>
        <dbReference type="Proteomes" id="UP001642464"/>
    </source>
</evidence>
<keyword evidence="1 3" id="KW-0597">Phosphoprotein</keyword>
<reference evidence="6 7" key="1">
    <citation type="submission" date="2024-02" db="EMBL/GenBank/DDBJ databases">
        <authorList>
            <person name="Chen Y."/>
            <person name="Shah S."/>
            <person name="Dougan E. K."/>
            <person name="Thang M."/>
            <person name="Chan C."/>
        </authorList>
    </citation>
    <scope>NUCLEOTIDE SEQUENCE [LARGE SCALE GENOMIC DNA]</scope>
</reference>
<dbReference type="PROSITE" id="PS50043">
    <property type="entry name" value="HTH_LUXR_2"/>
    <property type="match status" value="1"/>
</dbReference>
<keyword evidence="7" id="KW-1185">Reference proteome</keyword>
<dbReference type="SMART" id="SM00448">
    <property type="entry name" value="REC"/>
    <property type="match status" value="1"/>
</dbReference>
<dbReference type="InterPro" id="IPR000792">
    <property type="entry name" value="Tscrpt_reg_LuxR_C"/>
</dbReference>
<dbReference type="CDD" id="cd17535">
    <property type="entry name" value="REC_NarL-like"/>
    <property type="match status" value="1"/>
</dbReference>
<dbReference type="InterPro" id="IPR058245">
    <property type="entry name" value="NreC/VraR/RcsB-like_REC"/>
</dbReference>
<dbReference type="EMBL" id="CAXAMM010031088">
    <property type="protein sequence ID" value="CAK9067461.1"/>
    <property type="molecule type" value="Genomic_DNA"/>
</dbReference>
<dbReference type="PANTHER" id="PTHR43214">
    <property type="entry name" value="TWO-COMPONENT RESPONSE REGULATOR"/>
    <property type="match status" value="1"/>
</dbReference>
<accession>A0ABP0NVE0</accession>
<dbReference type="Gene3D" id="3.40.50.2300">
    <property type="match status" value="1"/>
</dbReference>
<name>A0ABP0NVE0_9DINO</name>
<evidence type="ECO:0000259" key="4">
    <source>
        <dbReference type="PROSITE" id="PS50043"/>
    </source>
</evidence>
<organism evidence="6 7">
    <name type="scientific">Durusdinium trenchii</name>
    <dbReference type="NCBI Taxonomy" id="1381693"/>
    <lineage>
        <taxon>Eukaryota</taxon>
        <taxon>Sar</taxon>
        <taxon>Alveolata</taxon>
        <taxon>Dinophyceae</taxon>
        <taxon>Suessiales</taxon>
        <taxon>Symbiodiniaceae</taxon>
        <taxon>Durusdinium</taxon>
    </lineage>
</organism>
<dbReference type="PROSITE" id="PS50110">
    <property type="entry name" value="RESPONSE_REGULATORY"/>
    <property type="match status" value="1"/>
</dbReference>
<dbReference type="InterPro" id="IPR039420">
    <property type="entry name" value="WalR-like"/>
</dbReference>
<protein>
    <submittedName>
        <fullName evidence="6">Transcriptional regulatory protein DegU (Protease production enhancer protein)</fullName>
    </submittedName>
</protein>
<evidence type="ECO:0000256" key="3">
    <source>
        <dbReference type="PROSITE-ProRule" id="PRU00169"/>
    </source>
</evidence>
<dbReference type="InterPro" id="IPR016032">
    <property type="entry name" value="Sig_transdc_resp-reg_C-effctor"/>
</dbReference>
<keyword evidence="2" id="KW-0238">DNA-binding</keyword>
<evidence type="ECO:0000256" key="1">
    <source>
        <dbReference type="ARBA" id="ARBA00022553"/>
    </source>
</evidence>